<feature type="compositionally biased region" description="Low complexity" evidence="17">
    <location>
        <begin position="493"/>
        <end position="504"/>
    </location>
</feature>
<sequence>MRTPTRSSSRALSVRSGLSRTPSKLPPASPTPKQQQNNDIPIDPALLQEEDDMEDAEGELVDEELEVDMINHNHRANGHQHQHQYHHHHQPDPIASSSSSYQDTIVYQPPVQAPAFTPRIDIFTSSNGSNTPSPRKRARVARSSTSLSQTFSTPQPNGEFHTHTASGSRSQPRPRTKAKPHGKGKGKQPAVFREPICSFCAGTDKINKLSRAERMVSCTLCGRSGHPSCLNMEEGGLITVKIQSYDWQCIECKVCESCKVKGDDSRLMFCDTCDRGWHSYCLVPVLARPPKGLWHCPRCLSEEPSLSSTSSRSHKTQLNTTSSSSRKAVSALLDTQSISTPTARHKKTIAVNGLDDLSSPGPSNHTQRIKVKIPKASASVSASEKRRKIRERADAEDEEGTPMIVRLKLPNKNNHHRTEIEDTSNEPEEILEEEKVPYGGIITGKEADTSKTEINERDKEEFERSRKLAESKLGGPLPNLASSSILDLGSNFGSPGPSTPGTPGASHRTPIQTPNGLSRLNSSSASVSRPLRDRLLQQTISMSDPSPTSGYPFPPSTPPHGHLHHPPKEDTGKPEKINKIRFGQFDIDTWYSAPYPEEYVYVPDGRLWLCEFCLKYMKSGFVAGRHRLKCKVRHPPGDEIYRDGAVSVFEVDGRKNKIYCQNLCLLAKMFLDHKTLYYDVEPFLFYVMTEVDDLGARFVGYFSKEKRSLDNNVSCIMTLPVRQRKGWGQLLIDFSYLLSKKEGRVGSPEKPLSGLGAVTYKGYWRLAIFRYLLTAKPDVSMDEISLATSITLEDIYSVLTSEDMINVFDSRPSSQTPISSSQTPKSRNNGPNRSRKKPPANNEQDDKDIKVPLPTEYSISVDKEYIQAIVKKHDAKGYLVLKPERLKYHPFLVTRNPTLTSEERAEATLKIIGQSTNTNANLNGHGHERNDDVNGTSKMSDHPTTEEEILKGKDQATLNLVAELSQSPARSLRRKPRESPSVSVSPIKSLRSRTNLQVESPPNTRELRKHSTLPAPSSFDGSPSKSDSSELPVLKKSSSLNGINGNEPMSSRRRRIILSSDTEHEEEQEEEEEEEEVEQIEYDKVDPRLIAPKSNGDVPKEKMVYGEAGKNDEIVNGDEFMAGDEPDAEGEDEDAEGEDEDAEGEDDDEYIG</sequence>
<evidence type="ECO:0000256" key="3">
    <source>
        <dbReference type="ARBA" id="ARBA00013184"/>
    </source>
</evidence>
<dbReference type="GO" id="GO:1990467">
    <property type="term" value="C:NuA3a histone acetyltransferase complex"/>
    <property type="evidence" value="ECO:0007669"/>
    <property type="project" value="TreeGrafter"/>
</dbReference>
<accession>A0AAX4K7X7</accession>
<evidence type="ECO:0000256" key="5">
    <source>
        <dbReference type="ARBA" id="ARBA00022723"/>
    </source>
</evidence>
<dbReference type="GeneID" id="91098840"/>
<dbReference type="FunFam" id="3.30.40.10:FF:000005">
    <property type="entry name" value="zinc finger protein isoform X1"/>
    <property type="match status" value="1"/>
</dbReference>
<feature type="region of interest" description="Disordered" evidence="17">
    <location>
        <begin position="443"/>
        <end position="529"/>
    </location>
</feature>
<dbReference type="GO" id="GO:0003682">
    <property type="term" value="F:chromatin binding"/>
    <property type="evidence" value="ECO:0007669"/>
    <property type="project" value="TreeGrafter"/>
</dbReference>
<feature type="compositionally biased region" description="Polar residues" evidence="17">
    <location>
        <begin position="316"/>
        <end position="327"/>
    </location>
</feature>
<feature type="compositionally biased region" description="Acidic residues" evidence="17">
    <location>
        <begin position="1121"/>
        <end position="1152"/>
    </location>
</feature>
<feature type="compositionally biased region" description="Low complexity" evidence="17">
    <location>
        <begin position="1016"/>
        <end position="1026"/>
    </location>
</feature>
<feature type="compositionally biased region" description="Acidic residues" evidence="17">
    <location>
        <begin position="48"/>
        <end position="61"/>
    </location>
</feature>
<evidence type="ECO:0000256" key="16">
    <source>
        <dbReference type="RuleBase" id="RU361211"/>
    </source>
</evidence>
<feature type="region of interest" description="Disordered" evidence="17">
    <location>
        <begin position="809"/>
        <end position="853"/>
    </location>
</feature>
<feature type="compositionally biased region" description="Basic and acidic residues" evidence="17">
    <location>
        <begin position="566"/>
        <end position="575"/>
    </location>
</feature>
<feature type="compositionally biased region" description="Basic and acidic residues" evidence="17">
    <location>
        <begin position="939"/>
        <end position="954"/>
    </location>
</feature>
<comment type="subcellular location">
    <subcellularLocation>
        <location evidence="1 16">Nucleus</location>
    </subcellularLocation>
</comment>
<dbReference type="FunFam" id="3.40.630.30:FF:000001">
    <property type="entry name" value="Histone acetyltransferase"/>
    <property type="match status" value="1"/>
</dbReference>
<dbReference type="GO" id="GO:0005634">
    <property type="term" value="C:nucleus"/>
    <property type="evidence" value="ECO:0007669"/>
    <property type="project" value="UniProtKB-SubCell"/>
</dbReference>
<evidence type="ECO:0000256" key="6">
    <source>
        <dbReference type="ARBA" id="ARBA00022737"/>
    </source>
</evidence>
<dbReference type="Gene3D" id="3.30.40.10">
    <property type="entry name" value="Zinc/RING finger domain, C3HC4 (zinc finger)"/>
    <property type="match status" value="1"/>
</dbReference>
<feature type="domain" description="MYST-type HAT" evidence="19">
    <location>
        <begin position="572"/>
        <end position="890"/>
    </location>
</feature>
<dbReference type="SUPFAM" id="SSF57903">
    <property type="entry name" value="FYVE/PHD zinc finger"/>
    <property type="match status" value="2"/>
</dbReference>
<dbReference type="CDD" id="cd15526">
    <property type="entry name" value="PHD1_MOZ_d4"/>
    <property type="match status" value="1"/>
</dbReference>
<feature type="region of interest" description="Disordered" evidence="17">
    <location>
        <begin position="541"/>
        <end position="575"/>
    </location>
</feature>
<keyword evidence="12" id="KW-0804">Transcription</keyword>
<organism evidence="20 21">
    <name type="scientific">Kwoniella europaea PYCC6329</name>
    <dbReference type="NCBI Taxonomy" id="1423913"/>
    <lineage>
        <taxon>Eukaryota</taxon>
        <taxon>Fungi</taxon>
        <taxon>Dikarya</taxon>
        <taxon>Basidiomycota</taxon>
        <taxon>Agaricomycotina</taxon>
        <taxon>Tremellomycetes</taxon>
        <taxon>Tremellales</taxon>
        <taxon>Cryptococcaceae</taxon>
        <taxon>Kwoniella</taxon>
    </lineage>
</organism>
<dbReference type="RefSeq" id="XP_066079965.1">
    <property type="nucleotide sequence ID" value="XM_066223868.1"/>
</dbReference>
<dbReference type="Pfam" id="PF17772">
    <property type="entry name" value="zf-MYST"/>
    <property type="match status" value="1"/>
</dbReference>
<name>A0AAX4K7X7_9TREE</name>
<keyword evidence="21" id="KW-1185">Reference proteome</keyword>
<dbReference type="Gene3D" id="3.40.630.30">
    <property type="match status" value="1"/>
</dbReference>
<feature type="domain" description="PHD-type" evidence="18">
    <location>
        <begin position="249"/>
        <end position="302"/>
    </location>
</feature>
<evidence type="ECO:0000256" key="2">
    <source>
        <dbReference type="ARBA" id="ARBA00010107"/>
    </source>
</evidence>
<keyword evidence="8" id="KW-0862">Zinc</keyword>
<evidence type="ECO:0000256" key="8">
    <source>
        <dbReference type="ARBA" id="ARBA00022833"/>
    </source>
</evidence>
<dbReference type="InterPro" id="IPR019787">
    <property type="entry name" value="Znf_PHD-finger"/>
</dbReference>
<evidence type="ECO:0000256" key="11">
    <source>
        <dbReference type="ARBA" id="ARBA00023015"/>
    </source>
</evidence>
<evidence type="ECO:0000256" key="12">
    <source>
        <dbReference type="ARBA" id="ARBA00023163"/>
    </source>
</evidence>
<dbReference type="InterPro" id="IPR002717">
    <property type="entry name" value="HAT_MYST-type"/>
</dbReference>
<dbReference type="InterPro" id="IPR050603">
    <property type="entry name" value="MYST_HAT"/>
</dbReference>
<feature type="compositionally biased region" description="Basic residues" evidence="17">
    <location>
        <begin position="172"/>
        <end position="186"/>
    </location>
</feature>
<feature type="region of interest" description="Disordered" evidence="17">
    <location>
        <begin position="77"/>
        <end position="101"/>
    </location>
</feature>
<evidence type="ECO:0000256" key="13">
    <source>
        <dbReference type="ARBA" id="ARBA00023242"/>
    </source>
</evidence>
<feature type="region of interest" description="Disordered" evidence="17">
    <location>
        <begin position="1"/>
        <end position="61"/>
    </location>
</feature>
<gene>
    <name evidence="20" type="ORF">V865_000036</name>
</gene>
<dbReference type="GO" id="GO:0006357">
    <property type="term" value="P:regulation of transcription by RNA polymerase II"/>
    <property type="evidence" value="ECO:0007669"/>
    <property type="project" value="TreeGrafter"/>
</dbReference>
<keyword evidence="9" id="KW-0156">Chromatin regulator</keyword>
<dbReference type="InterPro" id="IPR001965">
    <property type="entry name" value="Znf_PHD"/>
</dbReference>
<dbReference type="GO" id="GO:0003712">
    <property type="term" value="F:transcription coregulator activity"/>
    <property type="evidence" value="ECO:0007669"/>
    <property type="project" value="TreeGrafter"/>
</dbReference>
<dbReference type="GO" id="GO:0004402">
    <property type="term" value="F:histone acetyltransferase activity"/>
    <property type="evidence" value="ECO:0007669"/>
    <property type="project" value="InterPro"/>
</dbReference>
<comment type="catalytic activity">
    <reaction evidence="16">
        <text>L-lysyl-[protein] + acetyl-CoA = N(6)-acetyl-L-lysyl-[protein] + CoA + H(+)</text>
        <dbReference type="Rhea" id="RHEA:45948"/>
        <dbReference type="Rhea" id="RHEA-COMP:9752"/>
        <dbReference type="Rhea" id="RHEA-COMP:10731"/>
        <dbReference type="ChEBI" id="CHEBI:15378"/>
        <dbReference type="ChEBI" id="CHEBI:29969"/>
        <dbReference type="ChEBI" id="CHEBI:57287"/>
        <dbReference type="ChEBI" id="CHEBI:57288"/>
        <dbReference type="ChEBI" id="CHEBI:61930"/>
        <dbReference type="EC" id="2.3.1.48"/>
    </reaction>
</comment>
<feature type="compositionally biased region" description="Polar residues" evidence="17">
    <location>
        <begin position="1"/>
        <end position="22"/>
    </location>
</feature>
<dbReference type="InterPro" id="IPR013083">
    <property type="entry name" value="Znf_RING/FYVE/PHD"/>
</dbReference>
<evidence type="ECO:0000256" key="1">
    <source>
        <dbReference type="ARBA" id="ARBA00004123"/>
    </source>
</evidence>
<feature type="compositionally biased region" description="Basic residues" evidence="17">
    <location>
        <begin position="77"/>
        <end position="89"/>
    </location>
</feature>
<dbReference type="InterPro" id="IPR040706">
    <property type="entry name" value="Zf-MYST"/>
</dbReference>
<proteinExistence type="inferred from homology"/>
<feature type="region of interest" description="Disordered" evidence="17">
    <location>
        <begin position="916"/>
        <end position="1152"/>
    </location>
</feature>
<keyword evidence="11" id="KW-0805">Transcription regulation</keyword>
<dbReference type="InterPro" id="IPR011011">
    <property type="entry name" value="Znf_FYVE_PHD"/>
</dbReference>
<keyword evidence="6" id="KW-0677">Repeat</keyword>
<dbReference type="Gene3D" id="1.10.10.10">
    <property type="entry name" value="Winged helix-like DNA-binding domain superfamily/Winged helix DNA-binding domain"/>
    <property type="match status" value="1"/>
</dbReference>
<dbReference type="PANTHER" id="PTHR10615">
    <property type="entry name" value="HISTONE ACETYLTRANSFERASE"/>
    <property type="match status" value="1"/>
</dbReference>
<dbReference type="PROSITE" id="PS50016">
    <property type="entry name" value="ZF_PHD_2"/>
    <property type="match status" value="1"/>
</dbReference>
<feature type="compositionally biased region" description="Low complexity" evidence="17">
    <location>
        <begin position="302"/>
        <end position="311"/>
    </location>
</feature>
<evidence type="ECO:0000313" key="20">
    <source>
        <dbReference type="EMBL" id="WWD01998.1"/>
    </source>
</evidence>
<feature type="compositionally biased region" description="Acidic residues" evidence="17">
    <location>
        <begin position="1063"/>
        <end position="1080"/>
    </location>
</feature>
<feature type="compositionally biased region" description="Polar residues" evidence="17">
    <location>
        <begin position="123"/>
        <end position="133"/>
    </location>
</feature>
<comment type="similarity">
    <text evidence="2 16">Belongs to the MYST (SAS/MOZ) family.</text>
</comment>
<evidence type="ECO:0000256" key="10">
    <source>
        <dbReference type="ARBA" id="ARBA00022990"/>
    </source>
</evidence>
<dbReference type="AlphaFoldDB" id="A0AAX4K7X7"/>
<evidence type="ECO:0000259" key="18">
    <source>
        <dbReference type="PROSITE" id="PS50016"/>
    </source>
</evidence>
<keyword evidence="7 15" id="KW-0863">Zinc-finger</keyword>
<keyword evidence="13 16" id="KW-0539">Nucleus</keyword>
<feature type="compositionally biased region" description="Polar residues" evidence="17">
    <location>
        <begin position="142"/>
        <end position="156"/>
    </location>
</feature>
<dbReference type="SUPFAM" id="SSF55729">
    <property type="entry name" value="Acyl-CoA N-acyltransferases (Nat)"/>
    <property type="match status" value="1"/>
</dbReference>
<dbReference type="EMBL" id="CP144089">
    <property type="protein sequence ID" value="WWD01998.1"/>
    <property type="molecule type" value="Genomic_DNA"/>
</dbReference>
<dbReference type="SMART" id="SM00249">
    <property type="entry name" value="PHD"/>
    <property type="match status" value="2"/>
</dbReference>
<dbReference type="InterPro" id="IPR036388">
    <property type="entry name" value="WH-like_DNA-bd_sf"/>
</dbReference>
<dbReference type="FunFam" id="3.30.60.60:FF:000001">
    <property type="entry name" value="Histone acetyltransferase"/>
    <property type="match status" value="1"/>
</dbReference>
<dbReference type="KEGG" id="ker:91098840"/>
<evidence type="ECO:0000256" key="15">
    <source>
        <dbReference type="PROSITE-ProRule" id="PRU00146"/>
    </source>
</evidence>
<keyword evidence="5" id="KW-0479">Metal-binding</keyword>
<evidence type="ECO:0000256" key="7">
    <source>
        <dbReference type="ARBA" id="ARBA00022771"/>
    </source>
</evidence>
<feature type="region of interest" description="Disordered" evidence="17">
    <location>
        <begin position="121"/>
        <end position="189"/>
    </location>
</feature>
<dbReference type="PANTHER" id="PTHR10615:SF161">
    <property type="entry name" value="HISTONE ACETYLTRANSFERASE KAT7"/>
    <property type="match status" value="1"/>
</dbReference>
<dbReference type="GO" id="GO:0008270">
    <property type="term" value="F:zinc ion binding"/>
    <property type="evidence" value="ECO:0007669"/>
    <property type="project" value="UniProtKB-KW"/>
</dbReference>
<dbReference type="Pfam" id="PF01853">
    <property type="entry name" value="MOZ_SAS"/>
    <property type="match status" value="1"/>
</dbReference>
<dbReference type="PROSITE" id="PS51726">
    <property type="entry name" value="MYST_HAT"/>
    <property type="match status" value="1"/>
</dbReference>
<reference evidence="20 21" key="1">
    <citation type="submission" date="2024-01" db="EMBL/GenBank/DDBJ databases">
        <title>Comparative genomics of Cryptococcus and Kwoniella reveals pathogenesis evolution and contrasting modes of karyotype evolution via chromosome fusion or intercentromeric recombination.</title>
        <authorList>
            <person name="Coelho M.A."/>
            <person name="David-Palma M."/>
            <person name="Shea T."/>
            <person name="Bowers K."/>
            <person name="McGinley-Smith S."/>
            <person name="Mohammad A.W."/>
            <person name="Gnirke A."/>
            <person name="Yurkov A.M."/>
            <person name="Nowrousian M."/>
            <person name="Sun S."/>
            <person name="Cuomo C.A."/>
            <person name="Heitman J."/>
        </authorList>
    </citation>
    <scope>NUCLEOTIDE SEQUENCE [LARGE SCALE GENOMIC DNA]</scope>
    <source>
        <strain evidence="20 21">PYCC6329</strain>
    </source>
</reference>
<protein>
    <recommendedName>
        <fullName evidence="3 16">Histone acetyltransferase</fullName>
        <ecNumber evidence="3 16">2.3.1.48</ecNumber>
    </recommendedName>
</protein>
<feature type="active site" description="Proton donor/acceptor" evidence="14">
    <location>
        <position position="749"/>
    </location>
</feature>
<keyword evidence="10" id="KW-0007">Acetylation</keyword>
<feature type="compositionally biased region" description="Polar residues" evidence="17">
    <location>
        <begin position="1036"/>
        <end position="1049"/>
    </location>
</feature>
<feature type="compositionally biased region" description="Low complexity" evidence="17">
    <location>
        <begin position="517"/>
        <end position="529"/>
    </location>
</feature>
<feature type="compositionally biased region" description="Polar residues" evidence="17">
    <location>
        <begin position="980"/>
        <end position="1003"/>
    </location>
</feature>
<evidence type="ECO:0000259" key="19">
    <source>
        <dbReference type="PROSITE" id="PS51726"/>
    </source>
</evidence>
<dbReference type="Gene3D" id="3.30.60.60">
    <property type="entry name" value="N-acetyl transferase-like"/>
    <property type="match status" value="1"/>
</dbReference>
<dbReference type="Proteomes" id="UP001358614">
    <property type="component" value="Chromosome 1"/>
</dbReference>
<evidence type="ECO:0000313" key="21">
    <source>
        <dbReference type="Proteomes" id="UP001358614"/>
    </source>
</evidence>
<evidence type="ECO:0000256" key="17">
    <source>
        <dbReference type="SAM" id="MobiDB-lite"/>
    </source>
</evidence>
<dbReference type="EC" id="2.3.1.48" evidence="3 16"/>
<dbReference type="Pfam" id="PF00628">
    <property type="entry name" value="PHD"/>
    <property type="match status" value="1"/>
</dbReference>
<keyword evidence="4" id="KW-0808">Transferase</keyword>
<feature type="region of interest" description="Disordered" evidence="17">
    <location>
        <begin position="374"/>
        <end position="399"/>
    </location>
</feature>
<dbReference type="InterPro" id="IPR016181">
    <property type="entry name" value="Acyl_CoA_acyltransferase"/>
</dbReference>
<feature type="region of interest" description="Disordered" evidence="17">
    <location>
        <begin position="302"/>
        <end position="327"/>
    </location>
</feature>
<evidence type="ECO:0000256" key="4">
    <source>
        <dbReference type="ARBA" id="ARBA00022679"/>
    </source>
</evidence>
<evidence type="ECO:0000256" key="9">
    <source>
        <dbReference type="ARBA" id="ARBA00022853"/>
    </source>
</evidence>
<feature type="compositionally biased region" description="Low complexity" evidence="17">
    <location>
        <begin position="810"/>
        <end position="826"/>
    </location>
</feature>
<evidence type="ECO:0000256" key="14">
    <source>
        <dbReference type="PIRSR" id="PIRSR602717-51"/>
    </source>
</evidence>
<dbReference type="GO" id="GO:0031507">
    <property type="term" value="P:heterochromatin formation"/>
    <property type="evidence" value="ECO:0007669"/>
    <property type="project" value="UniProtKB-ARBA"/>
</dbReference>
<feature type="compositionally biased region" description="Basic and acidic residues" evidence="17">
    <location>
        <begin position="445"/>
        <end position="470"/>
    </location>
</feature>
<feature type="compositionally biased region" description="Basic and acidic residues" evidence="17">
    <location>
        <begin position="1098"/>
        <end position="1113"/>
    </location>
</feature>